<reference evidence="2 3" key="1">
    <citation type="journal article" date="2017" name="Curr. Biol.">
        <title>Genome architecture and evolution of a unichromosomal asexual nematode.</title>
        <authorList>
            <person name="Fradin H."/>
            <person name="Zegar C."/>
            <person name="Gutwein M."/>
            <person name="Lucas J."/>
            <person name="Kovtun M."/>
            <person name="Corcoran D."/>
            <person name="Baugh L.R."/>
            <person name="Kiontke K."/>
            <person name="Gunsalus K."/>
            <person name="Fitch D.H."/>
            <person name="Piano F."/>
        </authorList>
    </citation>
    <scope>NUCLEOTIDE SEQUENCE [LARGE SCALE GENOMIC DNA]</scope>
    <source>
        <strain evidence="2">PF1309</strain>
    </source>
</reference>
<dbReference type="EMBL" id="LIAE01007166">
    <property type="protein sequence ID" value="PAV81496.1"/>
    <property type="molecule type" value="Genomic_DNA"/>
</dbReference>
<feature type="region of interest" description="Disordered" evidence="1">
    <location>
        <begin position="55"/>
        <end position="80"/>
    </location>
</feature>
<keyword evidence="3" id="KW-1185">Reference proteome</keyword>
<comment type="caution">
    <text evidence="2">The sequence shown here is derived from an EMBL/GenBank/DDBJ whole genome shotgun (WGS) entry which is preliminary data.</text>
</comment>
<evidence type="ECO:0000313" key="2">
    <source>
        <dbReference type="EMBL" id="PAV81496.1"/>
    </source>
</evidence>
<sequence length="96" mass="10687">MSKQKSLLSKRGKGGVGSSGLTEEERKKQCYFHSNYRSLFAVQIESILLGGRLGRERTSGQRMEGQPQAKQTGGRKEQKRLMAIRFSTSVDGHRSG</sequence>
<protein>
    <submittedName>
        <fullName evidence="2">Uncharacterized protein</fullName>
    </submittedName>
</protein>
<feature type="region of interest" description="Disordered" evidence="1">
    <location>
        <begin position="1"/>
        <end position="24"/>
    </location>
</feature>
<dbReference type="Proteomes" id="UP000218231">
    <property type="component" value="Unassembled WGS sequence"/>
</dbReference>
<dbReference type="AlphaFoldDB" id="A0A2A2L5H4"/>
<gene>
    <name evidence="2" type="ORF">WR25_16620</name>
</gene>
<evidence type="ECO:0000256" key="1">
    <source>
        <dbReference type="SAM" id="MobiDB-lite"/>
    </source>
</evidence>
<name>A0A2A2L5H4_9BILA</name>
<organism evidence="2 3">
    <name type="scientific">Diploscapter pachys</name>
    <dbReference type="NCBI Taxonomy" id="2018661"/>
    <lineage>
        <taxon>Eukaryota</taxon>
        <taxon>Metazoa</taxon>
        <taxon>Ecdysozoa</taxon>
        <taxon>Nematoda</taxon>
        <taxon>Chromadorea</taxon>
        <taxon>Rhabditida</taxon>
        <taxon>Rhabditina</taxon>
        <taxon>Rhabditomorpha</taxon>
        <taxon>Rhabditoidea</taxon>
        <taxon>Rhabditidae</taxon>
        <taxon>Diploscapter</taxon>
    </lineage>
</organism>
<accession>A0A2A2L5H4</accession>
<proteinExistence type="predicted"/>
<evidence type="ECO:0000313" key="3">
    <source>
        <dbReference type="Proteomes" id="UP000218231"/>
    </source>
</evidence>